<protein>
    <submittedName>
        <fullName evidence="1">Uncharacterized protein</fullName>
    </submittedName>
</protein>
<gene>
    <name evidence="1" type="ORF">Bca52824_033211</name>
</gene>
<name>A0A8X7V5V5_BRACI</name>
<evidence type="ECO:0000313" key="2">
    <source>
        <dbReference type="Proteomes" id="UP000886595"/>
    </source>
</evidence>
<evidence type="ECO:0000313" key="1">
    <source>
        <dbReference type="EMBL" id="KAG2304560.1"/>
    </source>
</evidence>
<reference evidence="1 2" key="1">
    <citation type="submission" date="2020-02" db="EMBL/GenBank/DDBJ databases">
        <authorList>
            <person name="Ma Q."/>
            <person name="Huang Y."/>
            <person name="Song X."/>
            <person name="Pei D."/>
        </authorList>
    </citation>
    <scope>NUCLEOTIDE SEQUENCE [LARGE SCALE GENOMIC DNA]</scope>
    <source>
        <strain evidence="1">Sxm20200214</strain>
        <tissue evidence="1">Leaf</tissue>
    </source>
</reference>
<dbReference type="EMBL" id="JAAMPC010000007">
    <property type="protein sequence ID" value="KAG2304560.1"/>
    <property type="molecule type" value="Genomic_DNA"/>
</dbReference>
<organism evidence="1 2">
    <name type="scientific">Brassica carinata</name>
    <name type="common">Ethiopian mustard</name>
    <name type="synonym">Abyssinian cabbage</name>
    <dbReference type="NCBI Taxonomy" id="52824"/>
    <lineage>
        <taxon>Eukaryota</taxon>
        <taxon>Viridiplantae</taxon>
        <taxon>Streptophyta</taxon>
        <taxon>Embryophyta</taxon>
        <taxon>Tracheophyta</taxon>
        <taxon>Spermatophyta</taxon>
        <taxon>Magnoliopsida</taxon>
        <taxon>eudicotyledons</taxon>
        <taxon>Gunneridae</taxon>
        <taxon>Pentapetalae</taxon>
        <taxon>rosids</taxon>
        <taxon>malvids</taxon>
        <taxon>Brassicales</taxon>
        <taxon>Brassicaceae</taxon>
        <taxon>Brassiceae</taxon>
        <taxon>Brassica</taxon>
    </lineage>
</organism>
<accession>A0A8X7V5V5</accession>
<comment type="caution">
    <text evidence="1">The sequence shown here is derived from an EMBL/GenBank/DDBJ whole genome shotgun (WGS) entry which is preliminary data.</text>
</comment>
<proteinExistence type="predicted"/>
<dbReference type="AlphaFoldDB" id="A0A8X7V5V5"/>
<dbReference type="Proteomes" id="UP000886595">
    <property type="component" value="Unassembled WGS sequence"/>
</dbReference>
<keyword evidence="2" id="KW-1185">Reference proteome</keyword>
<sequence length="110" mass="12949">MTDMADPYYAEKKQHKREADWLHACVYANYCIPTKCTCGGAITVDTDERGRNYYVCKVYEDDGLHTRHDCLAAIEEELKELKSQYDYEVSLRRKLQYEIVKMLEVVDLLK</sequence>